<protein>
    <submittedName>
        <fullName evidence="1">Uncharacterized protein</fullName>
    </submittedName>
</protein>
<reference evidence="1" key="1">
    <citation type="journal article" date="2014" name="Front. Microbiol.">
        <title>High frequency of phylogenetically diverse reductive dehalogenase-homologous genes in deep subseafloor sedimentary metagenomes.</title>
        <authorList>
            <person name="Kawai M."/>
            <person name="Futagami T."/>
            <person name="Toyoda A."/>
            <person name="Takaki Y."/>
            <person name="Nishi S."/>
            <person name="Hori S."/>
            <person name="Arai W."/>
            <person name="Tsubouchi T."/>
            <person name="Morono Y."/>
            <person name="Uchiyama I."/>
            <person name="Ito T."/>
            <person name="Fujiyama A."/>
            <person name="Inagaki F."/>
            <person name="Takami H."/>
        </authorList>
    </citation>
    <scope>NUCLEOTIDE SEQUENCE</scope>
    <source>
        <strain evidence="1">Expedition CK06-06</strain>
    </source>
</reference>
<gene>
    <name evidence="1" type="ORF">S01H1_86131</name>
</gene>
<dbReference type="SUPFAM" id="SSF56112">
    <property type="entry name" value="Protein kinase-like (PK-like)"/>
    <property type="match status" value="1"/>
</dbReference>
<dbReference type="InterPro" id="IPR011009">
    <property type="entry name" value="Kinase-like_dom_sf"/>
</dbReference>
<feature type="non-terminal residue" evidence="1">
    <location>
        <position position="1"/>
    </location>
</feature>
<name>X0YEM2_9ZZZZ</name>
<feature type="non-terminal residue" evidence="1">
    <location>
        <position position="43"/>
    </location>
</feature>
<dbReference type="Gene3D" id="3.30.200.20">
    <property type="entry name" value="Phosphorylase Kinase, domain 1"/>
    <property type="match status" value="1"/>
</dbReference>
<dbReference type="EMBL" id="BARS01059492">
    <property type="protein sequence ID" value="GAG45687.1"/>
    <property type="molecule type" value="Genomic_DNA"/>
</dbReference>
<evidence type="ECO:0000313" key="1">
    <source>
        <dbReference type="EMBL" id="GAG45687.1"/>
    </source>
</evidence>
<proteinExistence type="predicted"/>
<dbReference type="AlphaFoldDB" id="X0YEM2"/>
<accession>X0YEM2</accession>
<sequence>GEVYLAQDTALDRKVAIKFLPEKMQKDATARMRLLREAKSAAS</sequence>
<comment type="caution">
    <text evidence="1">The sequence shown here is derived from an EMBL/GenBank/DDBJ whole genome shotgun (WGS) entry which is preliminary data.</text>
</comment>
<organism evidence="1">
    <name type="scientific">marine sediment metagenome</name>
    <dbReference type="NCBI Taxonomy" id="412755"/>
    <lineage>
        <taxon>unclassified sequences</taxon>
        <taxon>metagenomes</taxon>
        <taxon>ecological metagenomes</taxon>
    </lineage>
</organism>